<evidence type="ECO:0000313" key="2">
    <source>
        <dbReference type="Proteomes" id="UP000016521"/>
    </source>
</evidence>
<dbReference type="EMBL" id="CP011925">
    <property type="protein sequence ID" value="ATD09469.1"/>
    <property type="molecule type" value="Genomic_DNA"/>
</dbReference>
<keyword evidence="2" id="KW-1185">Reference proteome</keyword>
<protein>
    <submittedName>
        <fullName evidence="1">Uncharacterized protein</fullName>
    </submittedName>
</protein>
<reference evidence="1 2" key="1">
    <citation type="submission" date="2015-06" db="EMBL/GenBank/DDBJ databases">
        <authorList>
            <person name="Xie B.-B."/>
            <person name="Rong J.-C."/>
            <person name="Qin Q.-L."/>
            <person name="Zhang Y.-Z."/>
        </authorList>
    </citation>
    <scope>NUCLEOTIDE SEQUENCE [LARGE SCALE GENOMIC DNA]</scope>
    <source>
        <strain evidence="1 2">JCM 20779</strain>
    </source>
</reference>
<name>A0ABN5CLB8_PSEO7</name>
<organism evidence="1 2">
    <name type="scientific">Pseudoalteromonas piscicida</name>
    <dbReference type="NCBI Taxonomy" id="43662"/>
    <lineage>
        <taxon>Bacteria</taxon>
        <taxon>Pseudomonadati</taxon>
        <taxon>Pseudomonadota</taxon>
        <taxon>Gammaproteobacteria</taxon>
        <taxon>Alteromonadales</taxon>
        <taxon>Pseudoalteromonadaceae</taxon>
        <taxon>Pseudoalteromonas</taxon>
    </lineage>
</organism>
<gene>
    <name evidence="1" type="ORF">PPIS_b0278</name>
</gene>
<evidence type="ECO:0000313" key="1">
    <source>
        <dbReference type="EMBL" id="ATD09469.1"/>
    </source>
</evidence>
<proteinExistence type="predicted"/>
<sequence>MFDTYLLRNQPIDLSNGFRFSVEVQVARAIIVQNTAKCIITILRFD</sequence>
<accession>A0ABN5CLB8</accession>
<dbReference type="Proteomes" id="UP000016521">
    <property type="component" value="Chromosome II"/>
</dbReference>